<proteinExistence type="predicted"/>
<dbReference type="Gene3D" id="2.60.40.2030">
    <property type="match status" value="1"/>
</dbReference>
<accession>A0A7K3WK62</accession>
<dbReference type="RefSeq" id="WP_163282744.1">
    <property type="nucleotide sequence ID" value="NZ_JAAGVY010000001.1"/>
</dbReference>
<evidence type="ECO:0000313" key="7">
    <source>
        <dbReference type="Proteomes" id="UP000486602"/>
    </source>
</evidence>
<dbReference type="InterPro" id="IPR026444">
    <property type="entry name" value="Secre_tail"/>
</dbReference>
<evidence type="ECO:0000256" key="3">
    <source>
        <dbReference type="ARBA" id="ARBA00022837"/>
    </source>
</evidence>
<dbReference type="InterPro" id="IPR038081">
    <property type="entry name" value="CalX-like_sf"/>
</dbReference>
<dbReference type="Proteomes" id="UP000486602">
    <property type="component" value="Unassembled WGS sequence"/>
</dbReference>
<dbReference type="EMBL" id="JAAGVY010000001">
    <property type="protein sequence ID" value="NEN22026.1"/>
    <property type="molecule type" value="Genomic_DNA"/>
</dbReference>
<dbReference type="GO" id="GO:0007154">
    <property type="term" value="P:cell communication"/>
    <property type="evidence" value="ECO:0007669"/>
    <property type="project" value="InterPro"/>
</dbReference>
<evidence type="ECO:0000256" key="2">
    <source>
        <dbReference type="ARBA" id="ARBA00022737"/>
    </source>
</evidence>
<dbReference type="Pfam" id="PF18962">
    <property type="entry name" value="Por_Secre_tail"/>
    <property type="match status" value="1"/>
</dbReference>
<dbReference type="CDD" id="cd04486">
    <property type="entry name" value="YhcR_OBF_like"/>
    <property type="match status" value="1"/>
</dbReference>
<feature type="signal peptide" evidence="4">
    <location>
        <begin position="1"/>
        <end position="23"/>
    </location>
</feature>
<dbReference type="GO" id="GO:0016020">
    <property type="term" value="C:membrane"/>
    <property type="evidence" value="ECO:0007669"/>
    <property type="project" value="InterPro"/>
</dbReference>
<evidence type="ECO:0000259" key="5">
    <source>
        <dbReference type="SMART" id="SM00237"/>
    </source>
</evidence>
<dbReference type="NCBIfam" id="TIGR04183">
    <property type="entry name" value="Por_Secre_tail"/>
    <property type="match status" value="1"/>
</dbReference>
<keyword evidence="1 4" id="KW-0732">Signal</keyword>
<evidence type="ECO:0000256" key="4">
    <source>
        <dbReference type="SAM" id="SignalP"/>
    </source>
</evidence>
<comment type="caution">
    <text evidence="6">The sequence shown here is derived from an EMBL/GenBank/DDBJ whole genome shotgun (WGS) entry which is preliminary data.</text>
</comment>
<feature type="chain" id="PRO_5029741447" evidence="4">
    <location>
        <begin position="24"/>
        <end position="1114"/>
    </location>
</feature>
<dbReference type="PANTHER" id="PTHR42834">
    <property type="entry name" value="ENDONUCLEASE/EXONUCLEASE/PHOSPHATASE FAMILY PROTEIN (AFU_ORTHOLOGUE AFUA_3G09210)"/>
    <property type="match status" value="1"/>
</dbReference>
<sequence>MMKKFYSRLLIVALTLCTSVGFAQSDLILTGVLDGTLPGGTPKALEIYVINDIADLSIYGLANANNGDSLPDTGQNFTFPANSATAGDYIYLTANAGDEFLTFFEFEPDTINVAALSVNGDDVIALYQNNEVVDYIGVLQVDGTDEPWEYKDGWAYRNSGSVASTTFMVTDWTYSGVGALNGAATNATASTPWPLGTYSVDLPPPVDATVAEIQETTDEDGNSPLVNQMVITSGIVTGFYNSGFWIQDGSGAWTGIFVRTDGAPTVAIGDDVTVTATVQESNGLTRLNSVTDITENSVGNALPAPVALTTGTAGVEDYESVLISIADATCLNDDLGFGEWLINDGSGDYRVDDVMYDAAPQNFVNYSVTGIATYSFGNYKLLPRDADDVTVGDAEIGVSLATADLMVSETDGTVTVNVTITNPTDVATTVDVVVTGGTAVNGTHYTFTDPTTITFPASSSESQSFAFDVIDDADANEDRTIMFALQNANNGALLGTSELEVTIDDDDTQVVITDIAIVAAVDVDGVAVNNGADFTIAGIVHGVNMNAAGLSFTIIDQTGGIGLYSGTPLSDYTVTEGDSVVVEGSVNQFNGLTQISPTSIVLVSQGNNTMTPIVVTALDENIESNVVKLECVFIPDPSQWTGNGSGFNVTVENADGIQFALRIDNDVDLYSAPVPTGGFNVTGIVGQFDNSSPFLSGYQIFPRYAADIVSADCGFTLPPVNDDCGASLEVDALLGGPVGEPQVSTIFTNVDAGTSGDPANGYACFGESEASLESTVWFTFTGDGAAYTIETNDCNGTATNYIPEGDTQMAIYSGLCAFATPQACNEDSENSTVGNYFAGLDFQTVMGETYFIMIDGYVGAQGEFCLSFTRMPLANDECEGAENLNAILGGAINTPVTSGVYSNAGATVSDTDLDPNDVTANCWFGTPTLSHTVWFTFTGDGGTYLLETTNCDGATDYITDGDTQMAIFTGACGDYTQIECNEDGPSSTGTEYPAGIQFTTEMDVEYLVMIDGYEGAEGEFCMQATAVDPDGLSDINTFKFDVFPNPAHDRFVVDAPKTIVAATLTNVIGQEVKAFEFAASQRVELNVNGLDAGIYILQLRTAENEISTAKVVVE</sequence>
<name>A0A7K3WK62_9FLAO</name>
<keyword evidence="2" id="KW-0677">Repeat</keyword>
<dbReference type="InterPro" id="IPR003644">
    <property type="entry name" value="Calx_beta"/>
</dbReference>
<protein>
    <submittedName>
        <fullName evidence="6">T9SS type A sorting domain-containing protein</fullName>
    </submittedName>
</protein>
<dbReference type="InterPro" id="IPR012340">
    <property type="entry name" value="NA-bd_OB-fold"/>
</dbReference>
<keyword evidence="3" id="KW-0106">Calcium</keyword>
<dbReference type="Pfam" id="PF03160">
    <property type="entry name" value="Calx-beta"/>
    <property type="match status" value="1"/>
</dbReference>
<dbReference type="SUPFAM" id="SSF141072">
    <property type="entry name" value="CalX-like"/>
    <property type="match status" value="1"/>
</dbReference>
<dbReference type="SMART" id="SM00237">
    <property type="entry name" value="Calx_beta"/>
    <property type="match status" value="1"/>
</dbReference>
<keyword evidence="7" id="KW-1185">Reference proteome</keyword>
<gene>
    <name evidence="6" type="ORF">G3O08_00720</name>
</gene>
<reference evidence="6 7" key="1">
    <citation type="submission" date="2020-02" db="EMBL/GenBank/DDBJ databases">
        <title>Out from the shadows clarifying the taxonomy of the family Cryomorphaceae and related taxa by utilizing the GTDB taxonomic framework.</title>
        <authorList>
            <person name="Bowman J.P."/>
        </authorList>
    </citation>
    <scope>NUCLEOTIDE SEQUENCE [LARGE SCALE GENOMIC DNA]</scope>
    <source>
        <strain evidence="6 7">QSSC 1-22</strain>
    </source>
</reference>
<organism evidence="6 7">
    <name type="scientific">Cryomorpha ignava</name>
    <dbReference type="NCBI Taxonomy" id="101383"/>
    <lineage>
        <taxon>Bacteria</taxon>
        <taxon>Pseudomonadati</taxon>
        <taxon>Bacteroidota</taxon>
        <taxon>Flavobacteriia</taxon>
        <taxon>Flavobacteriales</taxon>
        <taxon>Cryomorphaceae</taxon>
        <taxon>Cryomorpha</taxon>
    </lineage>
</organism>
<dbReference type="Gene3D" id="2.40.50.140">
    <property type="entry name" value="Nucleic acid-binding proteins"/>
    <property type="match status" value="1"/>
</dbReference>
<evidence type="ECO:0000256" key="1">
    <source>
        <dbReference type="ARBA" id="ARBA00022729"/>
    </source>
</evidence>
<dbReference type="AlphaFoldDB" id="A0A7K3WK62"/>
<feature type="domain" description="Calx-beta" evidence="5">
    <location>
        <begin position="387"/>
        <end position="486"/>
    </location>
</feature>
<dbReference type="PANTHER" id="PTHR42834:SF1">
    <property type="entry name" value="ENDONUCLEASE_EXONUCLEASE_PHOSPHATASE FAMILY PROTEIN (AFU_ORTHOLOGUE AFUA_3G09210)"/>
    <property type="match status" value="1"/>
</dbReference>
<evidence type="ECO:0000313" key="6">
    <source>
        <dbReference type="EMBL" id="NEN22026.1"/>
    </source>
</evidence>